<feature type="chain" id="PRO_5003321881" evidence="1">
    <location>
        <begin position="28"/>
        <end position="173"/>
    </location>
</feature>
<evidence type="ECO:0000313" key="3">
    <source>
        <dbReference type="Proteomes" id="UP000001072"/>
    </source>
</evidence>
<dbReference type="AlphaFoldDB" id="F4RZ58"/>
<dbReference type="HOGENOM" id="CLU_1563207_0_0_1"/>
<protein>
    <submittedName>
        <fullName evidence="2">Secreted protein</fullName>
    </submittedName>
</protein>
<keyword evidence="1" id="KW-0732">Signal</keyword>
<keyword evidence="3" id="KW-1185">Reference proteome</keyword>
<feature type="signal peptide" evidence="1">
    <location>
        <begin position="1"/>
        <end position="27"/>
    </location>
</feature>
<dbReference type="Proteomes" id="UP000001072">
    <property type="component" value="Unassembled WGS sequence"/>
</dbReference>
<evidence type="ECO:0000313" key="2">
    <source>
        <dbReference type="EMBL" id="EGG02353.1"/>
    </source>
</evidence>
<name>F4RZ58_MELLP</name>
<dbReference type="OrthoDB" id="2498139at2759"/>
<evidence type="ECO:0000256" key="1">
    <source>
        <dbReference type="SAM" id="SignalP"/>
    </source>
</evidence>
<organism evidence="3">
    <name type="scientific">Melampsora larici-populina (strain 98AG31 / pathotype 3-4-7)</name>
    <name type="common">Poplar leaf rust fungus</name>
    <dbReference type="NCBI Taxonomy" id="747676"/>
    <lineage>
        <taxon>Eukaryota</taxon>
        <taxon>Fungi</taxon>
        <taxon>Dikarya</taxon>
        <taxon>Basidiomycota</taxon>
        <taxon>Pucciniomycotina</taxon>
        <taxon>Pucciniomycetes</taxon>
        <taxon>Pucciniales</taxon>
        <taxon>Melampsoraceae</taxon>
        <taxon>Melampsora</taxon>
    </lineage>
</organism>
<dbReference type="VEuPathDB" id="FungiDB:MELLADRAFT_72810"/>
<dbReference type="InParanoid" id="F4RZ58"/>
<reference evidence="3" key="1">
    <citation type="journal article" date="2011" name="Proc. Natl. Acad. Sci. U.S.A.">
        <title>Obligate biotrophy features unraveled by the genomic analysis of rust fungi.</title>
        <authorList>
            <person name="Duplessis S."/>
            <person name="Cuomo C.A."/>
            <person name="Lin Y.-C."/>
            <person name="Aerts A."/>
            <person name="Tisserant E."/>
            <person name="Veneault-Fourrey C."/>
            <person name="Joly D.L."/>
            <person name="Hacquard S."/>
            <person name="Amselem J."/>
            <person name="Cantarel B.L."/>
            <person name="Chiu R."/>
            <person name="Coutinho P.M."/>
            <person name="Feau N."/>
            <person name="Field M."/>
            <person name="Frey P."/>
            <person name="Gelhaye E."/>
            <person name="Goldberg J."/>
            <person name="Grabherr M.G."/>
            <person name="Kodira C.D."/>
            <person name="Kohler A."/>
            <person name="Kuees U."/>
            <person name="Lindquist E.A."/>
            <person name="Lucas S.M."/>
            <person name="Mago R."/>
            <person name="Mauceli E."/>
            <person name="Morin E."/>
            <person name="Murat C."/>
            <person name="Pangilinan J.L."/>
            <person name="Park R."/>
            <person name="Pearson M."/>
            <person name="Quesneville H."/>
            <person name="Rouhier N."/>
            <person name="Sakthikumar S."/>
            <person name="Salamov A.A."/>
            <person name="Schmutz J."/>
            <person name="Selles B."/>
            <person name="Shapiro H."/>
            <person name="Tanguay P."/>
            <person name="Tuskan G.A."/>
            <person name="Henrissat B."/>
            <person name="Van de Peer Y."/>
            <person name="Rouze P."/>
            <person name="Ellis J.G."/>
            <person name="Dodds P.N."/>
            <person name="Schein J.E."/>
            <person name="Zhong S."/>
            <person name="Hamelin R.C."/>
            <person name="Grigoriev I.V."/>
            <person name="Szabo L.J."/>
            <person name="Martin F."/>
        </authorList>
    </citation>
    <scope>NUCLEOTIDE SEQUENCE [LARGE SCALE GENOMIC DNA]</scope>
    <source>
        <strain evidence="3">98AG31 / pathotype 3-4-7</strain>
    </source>
</reference>
<dbReference type="RefSeq" id="XP_007414338.1">
    <property type="nucleotide sequence ID" value="XM_007414276.1"/>
</dbReference>
<proteinExistence type="predicted"/>
<dbReference type="GeneID" id="18932196"/>
<dbReference type="KEGG" id="mlr:MELLADRAFT_72810"/>
<accession>F4RZ58</accession>
<sequence length="173" mass="18337">MLTINHLQPVFPFVCAIALLLVNSAIAGQLGQSHAFAISHVCNGSIACSLINSNWPTGKEFTCGNETISSTSFASAYPYMMMGQGISMINSSSSWPSSVNSECQDITAAEQFQYHNGVWNAYYAIVTNCGCTGTGESAIPDCTDATSQSSAACNIAMFAFCAIEMNDVVCTYT</sequence>
<gene>
    <name evidence="2" type="ORF">MELLADRAFT_72810</name>
</gene>
<dbReference type="EMBL" id="GL883131">
    <property type="protein sequence ID" value="EGG02353.1"/>
    <property type="molecule type" value="Genomic_DNA"/>
</dbReference>